<dbReference type="InterPro" id="IPR026906">
    <property type="entry name" value="LRR_5"/>
</dbReference>
<organism evidence="1 2">
    <name type="scientific">Tritrichomonas musculus</name>
    <dbReference type="NCBI Taxonomy" id="1915356"/>
    <lineage>
        <taxon>Eukaryota</taxon>
        <taxon>Metamonada</taxon>
        <taxon>Parabasalia</taxon>
        <taxon>Tritrichomonadida</taxon>
        <taxon>Tritrichomonadidae</taxon>
        <taxon>Tritrichomonas</taxon>
    </lineage>
</organism>
<evidence type="ECO:0000313" key="2">
    <source>
        <dbReference type="Proteomes" id="UP001470230"/>
    </source>
</evidence>
<dbReference type="Gene3D" id="3.80.10.10">
    <property type="entry name" value="Ribonuclease Inhibitor"/>
    <property type="match status" value="1"/>
</dbReference>
<gene>
    <name evidence="1" type="ORF">M9Y10_011785</name>
</gene>
<dbReference type="Pfam" id="PF13306">
    <property type="entry name" value="LRR_5"/>
    <property type="match status" value="1"/>
</dbReference>
<dbReference type="EMBL" id="JAPFFF010000017">
    <property type="protein sequence ID" value="KAK8864089.1"/>
    <property type="molecule type" value="Genomic_DNA"/>
</dbReference>
<dbReference type="InterPro" id="IPR032675">
    <property type="entry name" value="LRR_dom_sf"/>
</dbReference>
<accession>A0ABR2IK90</accession>
<dbReference type="Proteomes" id="UP001470230">
    <property type="component" value="Unassembled WGS sequence"/>
</dbReference>
<protein>
    <submittedName>
        <fullName evidence="1">Uncharacterized protein</fullName>
    </submittedName>
</protein>
<keyword evidence="2" id="KW-1185">Reference proteome</keyword>
<reference evidence="1 2" key="1">
    <citation type="submission" date="2024-04" db="EMBL/GenBank/DDBJ databases">
        <title>Tritrichomonas musculus Genome.</title>
        <authorList>
            <person name="Alves-Ferreira E."/>
            <person name="Grigg M."/>
            <person name="Lorenzi H."/>
            <person name="Galac M."/>
        </authorList>
    </citation>
    <scope>NUCLEOTIDE SEQUENCE [LARGE SCALE GENOMIC DNA]</scope>
    <source>
        <strain evidence="1 2">EAF2021</strain>
    </source>
</reference>
<name>A0ABR2IK90_9EUKA</name>
<sequence length="127" mass="14852">MGCTNLYWFSANHISYITSYMFLGCVSLRTIKMDNVVSIGFKSLDKCPNLQKLHFPKMESIANNLFQYYGEFIDVKFDSVKEIGEYAFESCKKLKNIELINCEKISRVINYQNCYLLINGPFKILDW</sequence>
<dbReference type="SUPFAM" id="SSF52058">
    <property type="entry name" value="L domain-like"/>
    <property type="match status" value="1"/>
</dbReference>
<comment type="caution">
    <text evidence="1">The sequence shown here is derived from an EMBL/GenBank/DDBJ whole genome shotgun (WGS) entry which is preliminary data.</text>
</comment>
<evidence type="ECO:0000313" key="1">
    <source>
        <dbReference type="EMBL" id="KAK8864089.1"/>
    </source>
</evidence>
<proteinExistence type="predicted"/>